<keyword evidence="1" id="KW-0732">Signal</keyword>
<feature type="signal peptide" evidence="1">
    <location>
        <begin position="1"/>
        <end position="20"/>
    </location>
</feature>
<dbReference type="Proteomes" id="UP000265000">
    <property type="component" value="Unplaced"/>
</dbReference>
<reference evidence="2" key="1">
    <citation type="submission" date="2025-08" db="UniProtKB">
        <authorList>
            <consortium name="Ensembl"/>
        </authorList>
    </citation>
    <scope>IDENTIFICATION</scope>
</reference>
<dbReference type="AlphaFoldDB" id="A0A3Q2QPW3"/>
<proteinExistence type="predicted"/>
<keyword evidence="3" id="KW-1185">Reference proteome</keyword>
<dbReference type="Pfam" id="PF15153">
    <property type="entry name" value="CYTL1"/>
    <property type="match status" value="1"/>
</dbReference>
<sequence length="85" mass="9829">MKKLLLVLSVVPMALTPSNPTRGILIVTQNACVMYKMRAYISLLEDLRRRRCAYTRDVRKLEVTLRQLFIIMGEKCHGVRNVILP</sequence>
<evidence type="ECO:0000313" key="2">
    <source>
        <dbReference type="Ensembl" id="ENSFHEP00000029706.1"/>
    </source>
</evidence>
<protein>
    <submittedName>
        <fullName evidence="2">Uncharacterized protein</fullName>
    </submittedName>
</protein>
<organism evidence="2 3">
    <name type="scientific">Fundulus heteroclitus</name>
    <name type="common">Killifish</name>
    <name type="synonym">Mummichog</name>
    <dbReference type="NCBI Taxonomy" id="8078"/>
    <lineage>
        <taxon>Eukaryota</taxon>
        <taxon>Metazoa</taxon>
        <taxon>Chordata</taxon>
        <taxon>Craniata</taxon>
        <taxon>Vertebrata</taxon>
        <taxon>Euteleostomi</taxon>
        <taxon>Actinopterygii</taxon>
        <taxon>Neopterygii</taxon>
        <taxon>Teleostei</taxon>
        <taxon>Neoteleostei</taxon>
        <taxon>Acanthomorphata</taxon>
        <taxon>Ovalentaria</taxon>
        <taxon>Atherinomorphae</taxon>
        <taxon>Cyprinodontiformes</taxon>
        <taxon>Fundulidae</taxon>
        <taxon>Fundulus</taxon>
    </lineage>
</organism>
<feature type="chain" id="PRO_5018703775" evidence="1">
    <location>
        <begin position="21"/>
        <end position="85"/>
    </location>
</feature>
<accession>A0A3Q2QPW3</accession>
<dbReference type="InterPro" id="IPR029253">
    <property type="entry name" value="CYTL1"/>
</dbReference>
<evidence type="ECO:0000313" key="3">
    <source>
        <dbReference type="Proteomes" id="UP000265000"/>
    </source>
</evidence>
<dbReference type="Ensembl" id="ENSFHET00000020539.1">
    <property type="protein sequence ID" value="ENSFHEP00000029706.1"/>
    <property type="gene ID" value="ENSFHEG00000014577.1"/>
</dbReference>
<reference evidence="2" key="2">
    <citation type="submission" date="2025-09" db="UniProtKB">
        <authorList>
            <consortium name="Ensembl"/>
        </authorList>
    </citation>
    <scope>IDENTIFICATION</scope>
</reference>
<dbReference type="GeneTree" id="ENSGT00940000177390"/>
<evidence type="ECO:0000256" key="1">
    <source>
        <dbReference type="SAM" id="SignalP"/>
    </source>
</evidence>
<name>A0A3Q2QPW3_FUNHE</name>